<feature type="region of interest" description="Disordered" evidence="12">
    <location>
        <begin position="140"/>
        <end position="317"/>
    </location>
</feature>
<evidence type="ECO:0000256" key="9">
    <source>
        <dbReference type="ARBA" id="ARBA00022842"/>
    </source>
</evidence>
<evidence type="ECO:0000256" key="10">
    <source>
        <dbReference type="ARBA" id="ARBA00047899"/>
    </source>
</evidence>
<evidence type="ECO:0000259" key="13">
    <source>
        <dbReference type="SMART" id="SM00090"/>
    </source>
</evidence>
<dbReference type="InterPro" id="IPR018934">
    <property type="entry name" value="RIO_dom"/>
</dbReference>
<dbReference type="GO" id="GO:0005634">
    <property type="term" value="C:nucleus"/>
    <property type="evidence" value="ECO:0007669"/>
    <property type="project" value="TreeGrafter"/>
</dbReference>
<dbReference type="PROSITE" id="PS01245">
    <property type="entry name" value="RIO1"/>
    <property type="match status" value="1"/>
</dbReference>
<protein>
    <recommendedName>
        <fullName evidence="2">non-specific serine/threonine protein kinase</fullName>
        <ecNumber evidence="2">2.7.11.1</ecNumber>
    </recommendedName>
</protein>
<dbReference type="EC" id="2.7.11.1" evidence="2"/>
<evidence type="ECO:0000256" key="2">
    <source>
        <dbReference type="ARBA" id="ARBA00012513"/>
    </source>
</evidence>
<evidence type="ECO:0000256" key="8">
    <source>
        <dbReference type="ARBA" id="ARBA00022840"/>
    </source>
</evidence>
<feature type="domain" description="RIO kinase" evidence="13">
    <location>
        <begin position="1"/>
        <end position="107"/>
    </location>
</feature>
<feature type="compositionally biased region" description="Low complexity" evidence="12">
    <location>
        <begin position="202"/>
        <end position="220"/>
    </location>
</feature>
<comment type="similarity">
    <text evidence="1">Belongs to the protein kinase superfamily. RIO-type Ser/Thr kinase family.</text>
</comment>
<accession>A0A0F7SKM6</accession>
<organism evidence="14">
    <name type="scientific">Phaffia rhodozyma</name>
    <name type="common">Yeast</name>
    <name type="synonym">Xanthophyllomyces dendrorhous</name>
    <dbReference type="NCBI Taxonomy" id="264483"/>
    <lineage>
        <taxon>Eukaryota</taxon>
        <taxon>Fungi</taxon>
        <taxon>Dikarya</taxon>
        <taxon>Basidiomycota</taxon>
        <taxon>Agaricomycotina</taxon>
        <taxon>Tremellomycetes</taxon>
        <taxon>Cystofilobasidiales</taxon>
        <taxon>Mrakiaceae</taxon>
        <taxon>Phaffia</taxon>
    </lineage>
</organism>
<comment type="catalytic activity">
    <reaction evidence="11">
        <text>L-seryl-[protein] + ATP = O-phospho-L-seryl-[protein] + ADP + H(+)</text>
        <dbReference type="Rhea" id="RHEA:17989"/>
        <dbReference type="Rhea" id="RHEA-COMP:9863"/>
        <dbReference type="Rhea" id="RHEA-COMP:11604"/>
        <dbReference type="ChEBI" id="CHEBI:15378"/>
        <dbReference type="ChEBI" id="CHEBI:29999"/>
        <dbReference type="ChEBI" id="CHEBI:30616"/>
        <dbReference type="ChEBI" id="CHEBI:83421"/>
        <dbReference type="ChEBI" id="CHEBI:456216"/>
        <dbReference type="EC" id="2.7.11.1"/>
    </reaction>
</comment>
<evidence type="ECO:0000256" key="4">
    <source>
        <dbReference type="ARBA" id="ARBA00022679"/>
    </source>
</evidence>
<sequence length="317" mass="35630">MSLVDGYALRQVAEHPNPGRLYSQLMSLLVRFARAGLIHGDFNEFNILIRDEDGEPVVIDFPQLVSTNHKDAEWYFNRDVACIRTFFRRRFNYESKIYPRFRKALSDDSVESFTLDVEVAASGFGKNEAAKLDGYMAELKGEEGSEEEDSDSEEEEEEEDEDEDEEEEEEDGKETKEEEIERLMREADEEDSEQAPALVSNLADTLSSTTLSTTTAATATFDPETESGSEAEEESGSETDQPRTQTRKTHPHAPPPKLDDVRSTVQSDLNRDRARAQAKHHAKAAPGKLGNKKGTKKRNEGKSRLMKAEKSGANDGW</sequence>
<feature type="compositionally biased region" description="Acidic residues" evidence="12">
    <location>
        <begin position="223"/>
        <end position="237"/>
    </location>
</feature>
<dbReference type="GO" id="GO:0046872">
    <property type="term" value="F:metal ion binding"/>
    <property type="evidence" value="ECO:0007669"/>
    <property type="project" value="UniProtKB-KW"/>
</dbReference>
<dbReference type="AlphaFoldDB" id="A0A0F7SKM6"/>
<dbReference type="GO" id="GO:0030490">
    <property type="term" value="P:maturation of SSU-rRNA"/>
    <property type="evidence" value="ECO:0007669"/>
    <property type="project" value="TreeGrafter"/>
</dbReference>
<keyword evidence="6" id="KW-0547">Nucleotide-binding</keyword>
<keyword evidence="8" id="KW-0067">ATP-binding</keyword>
<keyword evidence="5" id="KW-0479">Metal-binding</keyword>
<dbReference type="GO" id="GO:0004674">
    <property type="term" value="F:protein serine/threonine kinase activity"/>
    <property type="evidence" value="ECO:0007669"/>
    <property type="project" value="UniProtKB-KW"/>
</dbReference>
<dbReference type="Pfam" id="PF01163">
    <property type="entry name" value="RIO1"/>
    <property type="match status" value="1"/>
</dbReference>
<evidence type="ECO:0000313" key="14">
    <source>
        <dbReference type="EMBL" id="CED82702.1"/>
    </source>
</evidence>
<dbReference type="InterPro" id="IPR000687">
    <property type="entry name" value="RIO_kinase"/>
</dbReference>
<dbReference type="InterPro" id="IPR011009">
    <property type="entry name" value="Kinase-like_dom_sf"/>
</dbReference>
<dbReference type="Gene3D" id="1.10.510.10">
    <property type="entry name" value="Transferase(Phosphotransferase) domain 1"/>
    <property type="match status" value="1"/>
</dbReference>
<dbReference type="EMBL" id="LN483142">
    <property type="protein sequence ID" value="CED82702.1"/>
    <property type="molecule type" value="Genomic_DNA"/>
</dbReference>
<keyword evidence="4" id="KW-0808">Transferase</keyword>
<evidence type="ECO:0000256" key="1">
    <source>
        <dbReference type="ARBA" id="ARBA00009196"/>
    </source>
</evidence>
<evidence type="ECO:0000256" key="7">
    <source>
        <dbReference type="ARBA" id="ARBA00022777"/>
    </source>
</evidence>
<evidence type="ECO:0000256" key="11">
    <source>
        <dbReference type="ARBA" id="ARBA00048679"/>
    </source>
</evidence>
<dbReference type="SUPFAM" id="SSF56112">
    <property type="entry name" value="Protein kinase-like (PK-like)"/>
    <property type="match status" value="1"/>
</dbReference>
<keyword evidence="7" id="KW-0418">Kinase</keyword>
<keyword evidence="3" id="KW-0723">Serine/threonine-protein kinase</keyword>
<evidence type="ECO:0000256" key="6">
    <source>
        <dbReference type="ARBA" id="ARBA00022741"/>
    </source>
</evidence>
<dbReference type="PANTHER" id="PTHR45852">
    <property type="entry name" value="SER/THR-PROTEIN KINASE RIO2"/>
    <property type="match status" value="1"/>
</dbReference>
<dbReference type="InterPro" id="IPR018935">
    <property type="entry name" value="RIO_kinase_CS"/>
</dbReference>
<dbReference type="SMART" id="SM00090">
    <property type="entry name" value="RIO"/>
    <property type="match status" value="1"/>
</dbReference>
<evidence type="ECO:0000256" key="12">
    <source>
        <dbReference type="SAM" id="MobiDB-lite"/>
    </source>
</evidence>
<feature type="compositionally biased region" description="Acidic residues" evidence="12">
    <location>
        <begin position="144"/>
        <end position="172"/>
    </location>
</feature>
<feature type="compositionally biased region" description="Basic and acidic residues" evidence="12">
    <location>
        <begin position="173"/>
        <end position="186"/>
    </location>
</feature>
<keyword evidence="9" id="KW-0460">Magnesium</keyword>
<evidence type="ECO:0000256" key="5">
    <source>
        <dbReference type="ARBA" id="ARBA00022723"/>
    </source>
</evidence>
<reference evidence="14" key="1">
    <citation type="submission" date="2014-08" db="EMBL/GenBank/DDBJ databases">
        <authorList>
            <person name="Sharma Rahul"/>
            <person name="Thines Marco"/>
        </authorList>
    </citation>
    <scope>NUCLEOTIDE SEQUENCE</scope>
</reference>
<feature type="compositionally biased region" description="Basic and acidic residues" evidence="12">
    <location>
        <begin position="297"/>
        <end position="317"/>
    </location>
</feature>
<dbReference type="PANTHER" id="PTHR45852:SF1">
    <property type="entry name" value="SERINE_THREONINE-PROTEIN KINASE RIO2"/>
    <property type="match status" value="1"/>
</dbReference>
<dbReference type="GO" id="GO:0005829">
    <property type="term" value="C:cytosol"/>
    <property type="evidence" value="ECO:0007669"/>
    <property type="project" value="TreeGrafter"/>
</dbReference>
<name>A0A0F7SKM6_PHARH</name>
<proteinExistence type="inferred from homology"/>
<comment type="catalytic activity">
    <reaction evidence="10">
        <text>L-threonyl-[protein] + ATP = O-phospho-L-threonyl-[protein] + ADP + H(+)</text>
        <dbReference type="Rhea" id="RHEA:46608"/>
        <dbReference type="Rhea" id="RHEA-COMP:11060"/>
        <dbReference type="Rhea" id="RHEA-COMP:11605"/>
        <dbReference type="ChEBI" id="CHEBI:15378"/>
        <dbReference type="ChEBI" id="CHEBI:30013"/>
        <dbReference type="ChEBI" id="CHEBI:30616"/>
        <dbReference type="ChEBI" id="CHEBI:61977"/>
        <dbReference type="ChEBI" id="CHEBI:456216"/>
        <dbReference type="EC" id="2.7.11.1"/>
    </reaction>
</comment>
<dbReference type="GO" id="GO:0030688">
    <property type="term" value="C:preribosome, small subunit precursor"/>
    <property type="evidence" value="ECO:0007669"/>
    <property type="project" value="TreeGrafter"/>
</dbReference>
<evidence type="ECO:0000256" key="3">
    <source>
        <dbReference type="ARBA" id="ARBA00022527"/>
    </source>
</evidence>
<dbReference type="GO" id="GO:0005524">
    <property type="term" value="F:ATP binding"/>
    <property type="evidence" value="ECO:0007669"/>
    <property type="project" value="UniProtKB-KW"/>
</dbReference>